<name>A0A6A5QCL2_AMPQU</name>
<keyword evidence="2" id="KW-1185">Reference proteome</keyword>
<gene>
    <name evidence="1" type="ORF">BDU57DRAFT_344740</name>
</gene>
<reference evidence="1" key="1">
    <citation type="journal article" date="2020" name="Stud. Mycol.">
        <title>101 Dothideomycetes genomes: a test case for predicting lifestyles and emergence of pathogens.</title>
        <authorList>
            <person name="Haridas S."/>
            <person name="Albert R."/>
            <person name="Binder M."/>
            <person name="Bloem J."/>
            <person name="Labutti K."/>
            <person name="Salamov A."/>
            <person name="Andreopoulos B."/>
            <person name="Baker S."/>
            <person name="Barry K."/>
            <person name="Bills G."/>
            <person name="Bluhm B."/>
            <person name="Cannon C."/>
            <person name="Castanera R."/>
            <person name="Culley D."/>
            <person name="Daum C."/>
            <person name="Ezra D."/>
            <person name="Gonzalez J."/>
            <person name="Henrissat B."/>
            <person name="Kuo A."/>
            <person name="Liang C."/>
            <person name="Lipzen A."/>
            <person name="Lutzoni F."/>
            <person name="Magnuson J."/>
            <person name="Mondo S."/>
            <person name="Nolan M."/>
            <person name="Ohm R."/>
            <person name="Pangilinan J."/>
            <person name="Park H.-J."/>
            <person name="Ramirez L."/>
            <person name="Alfaro M."/>
            <person name="Sun H."/>
            <person name="Tritt A."/>
            <person name="Yoshinaga Y."/>
            <person name="Zwiers L.-H."/>
            <person name="Turgeon B."/>
            <person name="Goodwin S."/>
            <person name="Spatafora J."/>
            <person name="Crous P."/>
            <person name="Grigoriev I."/>
        </authorList>
    </citation>
    <scope>NUCLEOTIDE SEQUENCE</scope>
    <source>
        <strain evidence="1">HMLAC05119</strain>
    </source>
</reference>
<dbReference type="AlphaFoldDB" id="A0A6A5QCL2"/>
<accession>A0A6A5QCL2</accession>
<organism evidence="1 2">
    <name type="scientific">Ampelomyces quisqualis</name>
    <name type="common">Powdery mildew agent</name>
    <dbReference type="NCBI Taxonomy" id="50730"/>
    <lineage>
        <taxon>Eukaryota</taxon>
        <taxon>Fungi</taxon>
        <taxon>Dikarya</taxon>
        <taxon>Ascomycota</taxon>
        <taxon>Pezizomycotina</taxon>
        <taxon>Dothideomycetes</taxon>
        <taxon>Pleosporomycetidae</taxon>
        <taxon>Pleosporales</taxon>
        <taxon>Pleosporineae</taxon>
        <taxon>Phaeosphaeriaceae</taxon>
        <taxon>Ampelomyces</taxon>
    </lineage>
</organism>
<dbReference type="Proteomes" id="UP000800096">
    <property type="component" value="Unassembled WGS sequence"/>
</dbReference>
<evidence type="ECO:0000313" key="2">
    <source>
        <dbReference type="Proteomes" id="UP000800096"/>
    </source>
</evidence>
<sequence>MSKYINGFRVDQRENAVRICLANASSRTRFSRHRTGHVFSSVLTSGYYTLWLHIVQNALRVM</sequence>
<dbReference type="EMBL" id="ML979139">
    <property type="protein sequence ID" value="KAF1913109.1"/>
    <property type="molecule type" value="Genomic_DNA"/>
</dbReference>
<protein>
    <submittedName>
        <fullName evidence="1">Uncharacterized protein</fullName>
    </submittedName>
</protein>
<evidence type="ECO:0000313" key="1">
    <source>
        <dbReference type="EMBL" id="KAF1913109.1"/>
    </source>
</evidence>
<proteinExistence type="predicted"/>